<evidence type="ECO:0000313" key="1">
    <source>
        <dbReference type="EMBL" id="CAL0319874.1"/>
    </source>
</evidence>
<reference evidence="1 2" key="1">
    <citation type="submission" date="2024-03" db="EMBL/GenBank/DDBJ databases">
        <authorList>
            <person name="Martinez-Hernandez J."/>
        </authorList>
    </citation>
    <scope>NUCLEOTIDE SEQUENCE [LARGE SCALE GENOMIC DNA]</scope>
</reference>
<proteinExistence type="predicted"/>
<evidence type="ECO:0000313" key="2">
    <source>
        <dbReference type="Proteomes" id="UP001497480"/>
    </source>
</evidence>
<gene>
    <name evidence="1" type="ORF">LLUT_LOCUS20934</name>
</gene>
<accession>A0AAV1XEB9</accession>
<keyword evidence="2" id="KW-1185">Reference proteome</keyword>
<organism evidence="1 2">
    <name type="scientific">Lupinus luteus</name>
    <name type="common">European yellow lupine</name>
    <dbReference type="NCBI Taxonomy" id="3873"/>
    <lineage>
        <taxon>Eukaryota</taxon>
        <taxon>Viridiplantae</taxon>
        <taxon>Streptophyta</taxon>
        <taxon>Embryophyta</taxon>
        <taxon>Tracheophyta</taxon>
        <taxon>Spermatophyta</taxon>
        <taxon>Magnoliopsida</taxon>
        <taxon>eudicotyledons</taxon>
        <taxon>Gunneridae</taxon>
        <taxon>Pentapetalae</taxon>
        <taxon>rosids</taxon>
        <taxon>fabids</taxon>
        <taxon>Fabales</taxon>
        <taxon>Fabaceae</taxon>
        <taxon>Papilionoideae</taxon>
        <taxon>50 kb inversion clade</taxon>
        <taxon>genistoids sensu lato</taxon>
        <taxon>core genistoids</taxon>
        <taxon>Genisteae</taxon>
        <taxon>Lupinus</taxon>
    </lineage>
</organism>
<sequence length="103" mass="11070">MRVTSLRRISLPLRNKKVDGCGAILPCETLVGDDSAFMGIVVIPLPPTQVQMTGVDPVANGTVANIKRRDGLVETNAWAPRREVILVASKLLHVMKELGLAGI</sequence>
<name>A0AAV1XEB9_LUPLU</name>
<protein>
    <submittedName>
        <fullName evidence="1">Uncharacterized protein</fullName>
    </submittedName>
</protein>
<comment type="caution">
    <text evidence="1">The sequence shown here is derived from an EMBL/GenBank/DDBJ whole genome shotgun (WGS) entry which is preliminary data.</text>
</comment>
<dbReference type="AlphaFoldDB" id="A0AAV1XEB9"/>
<dbReference type="Proteomes" id="UP001497480">
    <property type="component" value="Unassembled WGS sequence"/>
</dbReference>
<dbReference type="EMBL" id="CAXHTB010000014">
    <property type="protein sequence ID" value="CAL0319874.1"/>
    <property type="molecule type" value="Genomic_DNA"/>
</dbReference>